<organism evidence="4 5">
    <name type="scientific">Steinernema hermaphroditum</name>
    <dbReference type="NCBI Taxonomy" id="289476"/>
    <lineage>
        <taxon>Eukaryota</taxon>
        <taxon>Metazoa</taxon>
        <taxon>Ecdysozoa</taxon>
        <taxon>Nematoda</taxon>
        <taxon>Chromadorea</taxon>
        <taxon>Rhabditida</taxon>
        <taxon>Tylenchina</taxon>
        <taxon>Panagrolaimomorpha</taxon>
        <taxon>Strongyloidoidea</taxon>
        <taxon>Steinernematidae</taxon>
        <taxon>Steinernema</taxon>
    </lineage>
</organism>
<feature type="region of interest" description="Disordered" evidence="2">
    <location>
        <begin position="297"/>
        <end position="343"/>
    </location>
</feature>
<accession>A0AA39HEP7</accession>
<protein>
    <recommendedName>
        <fullName evidence="1">Major sperm protein</fullName>
    </recommendedName>
</protein>
<proteinExistence type="predicted"/>
<dbReference type="PROSITE" id="PS50202">
    <property type="entry name" value="MSP"/>
    <property type="match status" value="1"/>
</dbReference>
<evidence type="ECO:0000256" key="2">
    <source>
        <dbReference type="SAM" id="MobiDB-lite"/>
    </source>
</evidence>
<feature type="domain" description="MSP" evidence="3">
    <location>
        <begin position="4"/>
        <end position="121"/>
    </location>
</feature>
<feature type="compositionally biased region" description="Low complexity" evidence="2">
    <location>
        <begin position="204"/>
        <end position="225"/>
    </location>
</feature>
<keyword evidence="5" id="KW-1185">Reference proteome</keyword>
<dbReference type="SUPFAM" id="SSF49354">
    <property type="entry name" value="PapD-like"/>
    <property type="match status" value="1"/>
</dbReference>
<reference evidence="4" key="1">
    <citation type="submission" date="2023-06" db="EMBL/GenBank/DDBJ databases">
        <title>Genomic analysis of the entomopathogenic nematode Steinernema hermaphroditum.</title>
        <authorList>
            <person name="Schwarz E.M."/>
            <person name="Heppert J.K."/>
            <person name="Baniya A."/>
            <person name="Schwartz H.T."/>
            <person name="Tan C.-H."/>
            <person name="Antoshechkin I."/>
            <person name="Sternberg P.W."/>
            <person name="Goodrich-Blair H."/>
            <person name="Dillman A.R."/>
        </authorList>
    </citation>
    <scope>NUCLEOTIDE SEQUENCE</scope>
    <source>
        <strain evidence="4">PS9179</strain>
        <tissue evidence="4">Whole animal</tissue>
    </source>
</reference>
<comment type="caution">
    <text evidence="4">The sequence shown here is derived from an EMBL/GenBank/DDBJ whole genome shotgun (WGS) entry which is preliminary data.</text>
</comment>
<dbReference type="Pfam" id="PF00635">
    <property type="entry name" value="Motile_Sperm"/>
    <property type="match status" value="1"/>
</dbReference>
<dbReference type="EMBL" id="JAUCMV010000004">
    <property type="protein sequence ID" value="KAK0403197.1"/>
    <property type="molecule type" value="Genomic_DNA"/>
</dbReference>
<dbReference type="Gene3D" id="2.60.40.10">
    <property type="entry name" value="Immunoglobulins"/>
    <property type="match status" value="1"/>
</dbReference>
<evidence type="ECO:0000256" key="1">
    <source>
        <dbReference type="RuleBase" id="RU003425"/>
    </source>
</evidence>
<sequence>MIQKLSFQPSDAITFNSLTERQHADLMVKNGWDKPIIFKMKSTRPSSFKMRPVYGLVNVGEEKKIRLLFKGFDNNMKTPCNRDRFTVVLAPAPENCNDAARVWRDGKATQVTQMSARKVLKVIYNVPGNKKATQIAPKGKEKETASTRTPPDTPSPPIAVPVAPSVPVTAAPPPSRAAVPATTTSKVVPQAAPAAAPTGPPATTPAKPSTVQAKPPSAPTVTAAPSKPPAALPVTAAPSKSPAAPAVTVAPVKTPAAPVITSAPSKPPATPPPAAVMVAPKPTTAAAVTAATAAVAAKNLPTLPAEATKKEEEEMDESSSSSSSSSEEDSSSEYHTPMGKSRE</sequence>
<dbReference type="Proteomes" id="UP001175271">
    <property type="component" value="Unassembled WGS sequence"/>
</dbReference>
<comment type="function">
    <text evidence="1">Central component in molecular interactions underlying sperm crawling. Forms an extensive filament system that extends from sperm villipoda, along the leading edge of the pseudopod.</text>
</comment>
<gene>
    <name evidence="4" type="ORF">QR680_016775</name>
</gene>
<feature type="compositionally biased region" description="Low complexity" evidence="2">
    <location>
        <begin position="160"/>
        <end position="169"/>
    </location>
</feature>
<name>A0AA39HEP7_9BILA</name>
<dbReference type="InterPro" id="IPR013783">
    <property type="entry name" value="Ig-like_fold"/>
</dbReference>
<keyword evidence="1" id="KW-0206">Cytoskeleton</keyword>
<evidence type="ECO:0000313" key="4">
    <source>
        <dbReference type="EMBL" id="KAK0403197.1"/>
    </source>
</evidence>
<dbReference type="InterPro" id="IPR008962">
    <property type="entry name" value="PapD-like_sf"/>
</dbReference>
<keyword evidence="1" id="KW-0963">Cytoplasm</keyword>
<feature type="region of interest" description="Disordered" evidence="2">
    <location>
        <begin position="132"/>
        <end position="239"/>
    </location>
</feature>
<dbReference type="AlphaFoldDB" id="A0AA39HEP7"/>
<dbReference type="InterPro" id="IPR000535">
    <property type="entry name" value="MSP_dom"/>
</dbReference>
<evidence type="ECO:0000313" key="5">
    <source>
        <dbReference type="Proteomes" id="UP001175271"/>
    </source>
</evidence>
<evidence type="ECO:0000259" key="3">
    <source>
        <dbReference type="PROSITE" id="PS50202"/>
    </source>
</evidence>
<feature type="compositionally biased region" description="Low complexity" evidence="2">
    <location>
        <begin position="176"/>
        <end position="197"/>
    </location>
</feature>